<name>A0A8J3H4P2_9RHOB</name>
<dbReference type="Proteomes" id="UP000611500">
    <property type="component" value="Unassembled WGS sequence"/>
</dbReference>
<feature type="domain" description="FAD dependent oxidoreductase" evidence="2">
    <location>
        <begin position="35"/>
        <end position="384"/>
    </location>
</feature>
<keyword evidence="4" id="KW-1185">Reference proteome</keyword>
<dbReference type="GO" id="GO:0005737">
    <property type="term" value="C:cytoplasm"/>
    <property type="evidence" value="ECO:0007669"/>
    <property type="project" value="TreeGrafter"/>
</dbReference>
<dbReference type="PANTHER" id="PTHR13847">
    <property type="entry name" value="SARCOSINE DEHYDROGENASE-RELATED"/>
    <property type="match status" value="1"/>
</dbReference>
<evidence type="ECO:0000313" key="4">
    <source>
        <dbReference type="Proteomes" id="UP000611500"/>
    </source>
</evidence>
<dbReference type="GO" id="GO:0016491">
    <property type="term" value="F:oxidoreductase activity"/>
    <property type="evidence" value="ECO:0007669"/>
    <property type="project" value="UniProtKB-KW"/>
</dbReference>
<dbReference type="PANTHER" id="PTHR13847:SF281">
    <property type="entry name" value="FAD DEPENDENT OXIDOREDUCTASE DOMAIN-CONTAINING PROTEIN"/>
    <property type="match status" value="1"/>
</dbReference>
<gene>
    <name evidence="3" type="ORF">GCM10010961_06420</name>
</gene>
<dbReference type="InterPro" id="IPR036188">
    <property type="entry name" value="FAD/NAD-bd_sf"/>
</dbReference>
<evidence type="ECO:0000259" key="2">
    <source>
        <dbReference type="Pfam" id="PF01266"/>
    </source>
</evidence>
<organism evidence="3 4">
    <name type="scientific">Pseudodonghicola xiamenensis</name>
    <dbReference type="NCBI Taxonomy" id="337702"/>
    <lineage>
        <taxon>Bacteria</taxon>
        <taxon>Pseudomonadati</taxon>
        <taxon>Pseudomonadota</taxon>
        <taxon>Alphaproteobacteria</taxon>
        <taxon>Rhodobacterales</taxon>
        <taxon>Paracoccaceae</taxon>
        <taxon>Pseudodonghicola</taxon>
    </lineage>
</organism>
<dbReference type="InterPro" id="IPR006076">
    <property type="entry name" value="FAD-dep_OxRdtase"/>
</dbReference>
<evidence type="ECO:0000256" key="1">
    <source>
        <dbReference type="ARBA" id="ARBA00023002"/>
    </source>
</evidence>
<dbReference type="Gene3D" id="3.50.50.60">
    <property type="entry name" value="FAD/NAD(P)-binding domain"/>
    <property type="match status" value="1"/>
</dbReference>
<comment type="caution">
    <text evidence="3">The sequence shown here is derived from an EMBL/GenBank/DDBJ whole genome shotgun (WGS) entry which is preliminary data.</text>
</comment>
<keyword evidence="1" id="KW-0560">Oxidoreductase</keyword>
<proteinExistence type="predicted"/>
<dbReference type="RefSeq" id="WP_028093413.1">
    <property type="nucleotide sequence ID" value="NZ_BNAP01000002.1"/>
</dbReference>
<dbReference type="SUPFAM" id="SSF51905">
    <property type="entry name" value="FAD/NAD(P)-binding domain"/>
    <property type="match status" value="1"/>
</dbReference>
<evidence type="ECO:0000313" key="3">
    <source>
        <dbReference type="EMBL" id="GHG82147.1"/>
    </source>
</evidence>
<dbReference type="Gene3D" id="3.30.9.10">
    <property type="entry name" value="D-Amino Acid Oxidase, subunit A, domain 2"/>
    <property type="match status" value="1"/>
</dbReference>
<sequence>MTISNEIGALAQSLWTATAPEPTVGPVLGEDLSADICVIGGGISGLSTALHAAEAGQSVVLIEAETPGWGASGRNGGQVLPGLKENPREVVAHFGEIGKRMVAATGAAPDLVFDLIRRHGIDCGARQEGWVHAAAAHGLDGARDRAAQWRVLGVDIHDLSAAETREMLGGGQYAGALLDPRGGGVQPLAYSQGLAAAAAKAGVRIFAQTRAEALAQGSDGWIVTTPKGRVRAGQVAICTNGYSGPLDQRVKRNVIPIRSIQVATDPLPAEVTPDILPGGQVVSDTQKHLLYFRRDAGGRFVMGGAGAYTDAALERAFDRLKRHALELFPQLKGQAWRYRWGGNVAVTVDHLPHLAELAPGLHALIGLNGRGVAAATALGRVMATRLGGERPEALEYPVRDLKLIPFHRFHRHGVKMVMLWAALQDRLKIG</sequence>
<reference evidence="3" key="1">
    <citation type="journal article" date="2014" name="Int. J. Syst. Evol. Microbiol.">
        <title>Complete genome sequence of Corynebacterium casei LMG S-19264T (=DSM 44701T), isolated from a smear-ripened cheese.</title>
        <authorList>
            <consortium name="US DOE Joint Genome Institute (JGI-PGF)"/>
            <person name="Walter F."/>
            <person name="Albersmeier A."/>
            <person name="Kalinowski J."/>
            <person name="Ruckert C."/>
        </authorList>
    </citation>
    <scope>NUCLEOTIDE SEQUENCE</scope>
    <source>
        <strain evidence="3">CGMCC 1.7081</strain>
    </source>
</reference>
<protein>
    <submittedName>
        <fullName evidence="3">FAD-dependent oxidoreductase</fullName>
    </submittedName>
</protein>
<dbReference type="Pfam" id="PF01266">
    <property type="entry name" value="DAO"/>
    <property type="match status" value="1"/>
</dbReference>
<reference evidence="3" key="2">
    <citation type="submission" date="2020-09" db="EMBL/GenBank/DDBJ databases">
        <authorList>
            <person name="Sun Q."/>
            <person name="Zhou Y."/>
        </authorList>
    </citation>
    <scope>NUCLEOTIDE SEQUENCE</scope>
    <source>
        <strain evidence="3">CGMCC 1.7081</strain>
    </source>
</reference>
<dbReference type="EMBL" id="BNAP01000002">
    <property type="protein sequence ID" value="GHG82147.1"/>
    <property type="molecule type" value="Genomic_DNA"/>
</dbReference>
<accession>A0A8J3H4P2</accession>
<dbReference type="AlphaFoldDB" id="A0A8J3H4P2"/>